<dbReference type="InterPro" id="IPR027417">
    <property type="entry name" value="P-loop_NTPase"/>
</dbReference>
<keyword evidence="2" id="KW-0813">Transport</keyword>
<keyword evidence="3" id="KW-0547">Nucleotide-binding</keyword>
<dbReference type="InterPro" id="IPR003439">
    <property type="entry name" value="ABC_transporter-like_ATP-bd"/>
</dbReference>
<keyword evidence="4 6" id="KW-0067">ATP-binding</keyword>
<evidence type="ECO:0000313" key="7">
    <source>
        <dbReference type="Proteomes" id="UP000008495"/>
    </source>
</evidence>
<feature type="domain" description="ABC transporter" evidence="5">
    <location>
        <begin position="10"/>
        <end position="233"/>
    </location>
</feature>
<evidence type="ECO:0000256" key="1">
    <source>
        <dbReference type="ARBA" id="ARBA00005417"/>
    </source>
</evidence>
<evidence type="ECO:0000256" key="3">
    <source>
        <dbReference type="ARBA" id="ARBA00022741"/>
    </source>
</evidence>
<dbReference type="SUPFAM" id="SSF52540">
    <property type="entry name" value="P-loop containing nucleoside triphosphate hydrolases"/>
    <property type="match status" value="1"/>
</dbReference>
<dbReference type="SMART" id="SM00382">
    <property type="entry name" value="AAA"/>
    <property type="match status" value="1"/>
</dbReference>
<protein>
    <submittedName>
        <fullName evidence="6">Putative ABC transporter ATP-binding protein</fullName>
    </submittedName>
</protein>
<dbReference type="Gene3D" id="3.40.50.300">
    <property type="entry name" value="P-loop containing nucleotide triphosphate hydrolases"/>
    <property type="match status" value="1"/>
</dbReference>
<keyword evidence="7" id="KW-1185">Reference proteome</keyword>
<dbReference type="eggNOG" id="COG1131">
    <property type="taxonomic scope" value="Bacteria"/>
</dbReference>
<dbReference type="InterPro" id="IPR003593">
    <property type="entry name" value="AAA+_ATPase"/>
</dbReference>
<dbReference type="AlphaFoldDB" id="K6VAD0"/>
<evidence type="ECO:0000256" key="4">
    <source>
        <dbReference type="ARBA" id="ARBA00022840"/>
    </source>
</evidence>
<proteinExistence type="inferred from homology"/>
<dbReference type="EMBL" id="BAGZ01000021">
    <property type="protein sequence ID" value="GAB79193.1"/>
    <property type="molecule type" value="Genomic_DNA"/>
</dbReference>
<dbReference type="GO" id="GO:0016887">
    <property type="term" value="F:ATP hydrolysis activity"/>
    <property type="evidence" value="ECO:0007669"/>
    <property type="project" value="InterPro"/>
</dbReference>
<comment type="caution">
    <text evidence="6">The sequence shown here is derived from an EMBL/GenBank/DDBJ whole genome shotgun (WGS) entry which is preliminary data.</text>
</comment>
<evidence type="ECO:0000256" key="2">
    <source>
        <dbReference type="ARBA" id="ARBA00022448"/>
    </source>
</evidence>
<dbReference type="PANTHER" id="PTHR43335">
    <property type="entry name" value="ABC TRANSPORTER, ATP-BINDING PROTEIN"/>
    <property type="match status" value="1"/>
</dbReference>
<dbReference type="STRING" id="100225.SAMN05421595_2498"/>
<dbReference type="PANTHER" id="PTHR43335:SF4">
    <property type="entry name" value="ABC TRANSPORTER, ATP-BINDING PROTEIN"/>
    <property type="match status" value="1"/>
</dbReference>
<gene>
    <name evidence="6" type="ORF">AUCHE_21_00180</name>
</gene>
<dbReference type="Pfam" id="PF00005">
    <property type="entry name" value="ABC_tran"/>
    <property type="match status" value="1"/>
</dbReference>
<accession>K6VAD0</accession>
<dbReference type="Proteomes" id="UP000008495">
    <property type="component" value="Unassembled WGS sequence"/>
</dbReference>
<dbReference type="GO" id="GO:0005524">
    <property type="term" value="F:ATP binding"/>
    <property type="evidence" value="ECO:0007669"/>
    <property type="project" value="UniProtKB-KW"/>
</dbReference>
<reference evidence="6 7" key="1">
    <citation type="submission" date="2012-08" db="EMBL/GenBank/DDBJ databases">
        <title>Whole genome shotgun sequence of Austwickia chelonae NBRC 105200.</title>
        <authorList>
            <person name="Yoshida I."/>
            <person name="Hosoyama A."/>
            <person name="Tsuchikane K."/>
            <person name="Katsumata H."/>
            <person name="Ando Y."/>
            <person name="Ohji S."/>
            <person name="Hamada M."/>
            <person name="Tamura T."/>
            <person name="Yamazoe A."/>
            <person name="Yamazaki S."/>
            <person name="Fujita N."/>
        </authorList>
    </citation>
    <scope>NUCLEOTIDE SEQUENCE [LARGE SCALE GENOMIC DNA]</scope>
    <source>
        <strain evidence="6 7">NBRC 105200</strain>
    </source>
</reference>
<organism evidence="6 7">
    <name type="scientific">Austwickia chelonae NBRC 105200</name>
    <dbReference type="NCBI Taxonomy" id="1184607"/>
    <lineage>
        <taxon>Bacteria</taxon>
        <taxon>Bacillati</taxon>
        <taxon>Actinomycetota</taxon>
        <taxon>Actinomycetes</taxon>
        <taxon>Micrococcales</taxon>
        <taxon>Dermatophilaceae</taxon>
        <taxon>Austwickia</taxon>
    </lineage>
</organism>
<comment type="similarity">
    <text evidence="1">Belongs to the ABC transporter superfamily.</text>
</comment>
<dbReference type="PROSITE" id="PS50893">
    <property type="entry name" value="ABC_TRANSPORTER_2"/>
    <property type="match status" value="1"/>
</dbReference>
<evidence type="ECO:0000313" key="6">
    <source>
        <dbReference type="EMBL" id="GAB79193.1"/>
    </source>
</evidence>
<sequence>MMETDSSLAVVTTDLNHRFGRVDVLRSVHMTVRTGTVYGLIGPNGAGKSTLLSVILGLVRPTSGAIRIFGRPWSNDSLNHIGATLNGPAFYPHLTATENLQIHAHLIGADRSHIRAALEQVDLPAQSRAKAGTFSTGMKSRLALAIALLGDPEILILDEPQNGLDPVGIASLRQMLRTRVDDGKTVIVSSHLLDEIAHLADDIGILVDGRLHHHGPLNPDENNTTLEEVFFDIIGNSR</sequence>
<evidence type="ECO:0000259" key="5">
    <source>
        <dbReference type="PROSITE" id="PS50893"/>
    </source>
</evidence>
<name>K6VAD0_9MICO</name>